<feature type="region of interest" description="Disordered" evidence="1">
    <location>
        <begin position="393"/>
        <end position="481"/>
    </location>
</feature>
<dbReference type="Pfam" id="PF07995">
    <property type="entry name" value="GSDH"/>
    <property type="match status" value="1"/>
</dbReference>
<dbReference type="InterPro" id="IPR011042">
    <property type="entry name" value="6-blade_b-propeller_TolB-like"/>
</dbReference>
<dbReference type="PANTHER" id="PTHR19328">
    <property type="entry name" value="HEDGEHOG-INTERACTING PROTEIN"/>
    <property type="match status" value="1"/>
</dbReference>
<feature type="compositionally biased region" description="Low complexity" evidence="1">
    <location>
        <begin position="448"/>
        <end position="481"/>
    </location>
</feature>
<evidence type="ECO:0000256" key="2">
    <source>
        <dbReference type="SAM" id="SignalP"/>
    </source>
</evidence>
<sequence length="481" mass="51376">MGTCLKAQLAKQGQTLRRVAAIAFLAAMGSGWAQTPSTFNPTDAETVAFTEIAFGLQHPWAVAFLPNGEYLVAQQEGVMRVVDANGRVGAPILGIPEVAFSGQGGLLDVVLDRDFDANRQLYFCFAKADASSGGNRTTTALASAKLNERQDRLEQVQTLFQQSPSVRSDQHFGCRIAQAHDNSLFLTLGERFIARDQAQRTTNHLGSIVRLQTDGSAYRDNPFFDKRGGLPETWSWGHRNPLGAVITPDGELWTHEAGPQGGDEINHIRGGGNYGWPIMTYGHHVGARKSSGQGMEAPVHYWRDEIAPSGLTYLSSDRYGPDWQNSFFLGSMAHGALIRLKIDNDKVIEEDWLTVAPGHGVRDVRQGPDGFLYVLIDGEDGRLLRIEPPELPQAQAPVQASGDADAKTDASTPAVGDAGIQPEPAEPAPAVISPDTPGAAPVMDEPAAEPSAAPAVLEPSPSESTAEQAAAAESGPEASAQ</sequence>
<feature type="signal peptide" evidence="2">
    <location>
        <begin position="1"/>
        <end position="33"/>
    </location>
</feature>
<evidence type="ECO:0000259" key="3">
    <source>
        <dbReference type="Pfam" id="PF07995"/>
    </source>
</evidence>
<dbReference type="InterPro" id="IPR012938">
    <property type="entry name" value="Glc/Sorbosone_DH"/>
</dbReference>
<dbReference type="Gene3D" id="2.120.10.30">
    <property type="entry name" value="TolB, C-terminal domain"/>
    <property type="match status" value="1"/>
</dbReference>
<evidence type="ECO:0000313" key="4">
    <source>
        <dbReference type="EMBL" id="THJ35338.1"/>
    </source>
</evidence>
<keyword evidence="5" id="KW-1185">Reference proteome</keyword>
<reference evidence="4 5" key="1">
    <citation type="submission" date="2019-04" db="EMBL/GenBank/DDBJ databases">
        <title>Lampropedia sp YIM MLB12 draf genome.</title>
        <authorList>
            <person name="Wang Y.-X."/>
        </authorList>
    </citation>
    <scope>NUCLEOTIDE SEQUENCE [LARGE SCALE GENOMIC DNA]</scope>
    <source>
        <strain evidence="4 5">YIM MLB12</strain>
    </source>
</reference>
<name>A0A4S5BYZ9_9BURK</name>
<comment type="caution">
    <text evidence="4">The sequence shown here is derived from an EMBL/GenBank/DDBJ whole genome shotgun (WGS) entry which is preliminary data.</text>
</comment>
<protein>
    <submittedName>
        <fullName evidence="4">PQQ-dependent sugar dehydrogenase</fullName>
    </submittedName>
</protein>
<feature type="domain" description="Glucose/Sorbosone dehydrogenase" evidence="3">
    <location>
        <begin position="56"/>
        <end position="385"/>
    </location>
</feature>
<proteinExistence type="predicted"/>
<evidence type="ECO:0000313" key="5">
    <source>
        <dbReference type="Proteomes" id="UP000306236"/>
    </source>
</evidence>
<gene>
    <name evidence="4" type="ORF">E8K88_04495</name>
</gene>
<feature type="chain" id="PRO_5020809646" evidence="2">
    <location>
        <begin position="34"/>
        <end position="481"/>
    </location>
</feature>
<organism evidence="4 5">
    <name type="scientific">Lampropedia aestuarii</name>
    <dbReference type="NCBI Taxonomy" id="2562762"/>
    <lineage>
        <taxon>Bacteria</taxon>
        <taxon>Pseudomonadati</taxon>
        <taxon>Pseudomonadota</taxon>
        <taxon>Betaproteobacteria</taxon>
        <taxon>Burkholderiales</taxon>
        <taxon>Comamonadaceae</taxon>
        <taxon>Lampropedia</taxon>
    </lineage>
</organism>
<dbReference type="InterPro" id="IPR011041">
    <property type="entry name" value="Quinoprot_gluc/sorb_DH_b-prop"/>
</dbReference>
<dbReference type="PANTHER" id="PTHR19328:SF75">
    <property type="entry name" value="ALDOSE SUGAR DEHYDROGENASE YLII"/>
    <property type="match status" value="1"/>
</dbReference>
<accession>A0A4S5BYZ9</accession>
<dbReference type="AlphaFoldDB" id="A0A4S5BYZ9"/>
<dbReference type="SUPFAM" id="SSF50952">
    <property type="entry name" value="Soluble quinoprotein glucose dehydrogenase"/>
    <property type="match status" value="1"/>
</dbReference>
<evidence type="ECO:0000256" key="1">
    <source>
        <dbReference type="SAM" id="MobiDB-lite"/>
    </source>
</evidence>
<dbReference type="Proteomes" id="UP000306236">
    <property type="component" value="Unassembled WGS sequence"/>
</dbReference>
<keyword evidence="2" id="KW-0732">Signal</keyword>
<dbReference type="EMBL" id="SSWX01000004">
    <property type="protein sequence ID" value="THJ35338.1"/>
    <property type="molecule type" value="Genomic_DNA"/>
</dbReference>
<dbReference type="OrthoDB" id="9770043at2"/>